<dbReference type="GO" id="GO:0004742">
    <property type="term" value="F:dihydrolipoyllysine-residue acetyltransferase activity"/>
    <property type="evidence" value="ECO:0007669"/>
    <property type="project" value="TreeGrafter"/>
</dbReference>
<dbReference type="GO" id="GO:0045254">
    <property type="term" value="C:pyruvate dehydrogenase complex"/>
    <property type="evidence" value="ECO:0007669"/>
    <property type="project" value="InterPro"/>
</dbReference>
<protein>
    <recommendedName>
        <fullName evidence="1">2-oxoacid dehydrogenase acyltransferase catalytic domain-containing protein</fullName>
    </recommendedName>
</protein>
<organism evidence="3">
    <name type="scientific">Melampsora larici-populina (strain 98AG31 / pathotype 3-4-7)</name>
    <name type="common">Poplar leaf rust fungus</name>
    <dbReference type="NCBI Taxonomy" id="747676"/>
    <lineage>
        <taxon>Eukaryota</taxon>
        <taxon>Fungi</taxon>
        <taxon>Dikarya</taxon>
        <taxon>Basidiomycota</taxon>
        <taxon>Pucciniomycotina</taxon>
        <taxon>Pucciniomycetes</taxon>
        <taxon>Pucciniales</taxon>
        <taxon>Melampsoraceae</taxon>
        <taxon>Melampsora</taxon>
    </lineage>
</organism>
<dbReference type="KEGG" id="mlr:MELLADRAFT_28052"/>
<dbReference type="STRING" id="747676.F4S864"/>
<dbReference type="GO" id="GO:0006086">
    <property type="term" value="P:pyruvate decarboxylation to acetyl-CoA"/>
    <property type="evidence" value="ECO:0007669"/>
    <property type="project" value="InterPro"/>
</dbReference>
<dbReference type="Gene3D" id="3.30.559.10">
    <property type="entry name" value="Chloramphenicol acetyltransferase-like domain"/>
    <property type="match status" value="1"/>
</dbReference>
<feature type="non-terminal residue" evidence="2">
    <location>
        <position position="1"/>
    </location>
</feature>
<dbReference type="PANTHER" id="PTHR23151:SF90">
    <property type="entry name" value="DIHYDROLIPOYLLYSINE-RESIDUE ACETYLTRANSFERASE COMPONENT OF PYRUVATE DEHYDROGENASE COMPLEX, MITOCHONDRIAL-RELATED"/>
    <property type="match status" value="1"/>
</dbReference>
<sequence>STMQRAIAARLSEIKRTVPHYSLTSEIEMDRVNSLRGLLNKSLIDQSSSAQGEIEAPRKLSVNDFVIKGVALACVDVPEVNAEWHGDFIRQFTSIDISIAVATPTGLCTPVLKNVSKRGLSSISREMKTLKEDARMNESNPDEYQGGGITISNLGMYGSVSHFTSLVNRPQACTVSVGATDKKLVMDTSSEKGFKEIDILMVTMTCDHRVVDGALASRW</sequence>
<feature type="non-terminal residue" evidence="2">
    <location>
        <position position="219"/>
    </location>
</feature>
<dbReference type="eggNOG" id="KOG0557">
    <property type="taxonomic scope" value="Eukaryota"/>
</dbReference>
<dbReference type="Pfam" id="PF00198">
    <property type="entry name" value="2-oxoacid_dh"/>
    <property type="match status" value="1"/>
</dbReference>
<dbReference type="OrthoDB" id="537444at2759"/>
<dbReference type="InParanoid" id="F4S864"/>
<dbReference type="SUPFAM" id="SSF52777">
    <property type="entry name" value="CoA-dependent acyltransferases"/>
    <property type="match status" value="1"/>
</dbReference>
<dbReference type="InterPro" id="IPR045257">
    <property type="entry name" value="E2/Pdx1"/>
</dbReference>
<dbReference type="GeneID" id="18927001"/>
<dbReference type="RefSeq" id="XP_007417547.1">
    <property type="nucleotide sequence ID" value="XM_007417485.1"/>
</dbReference>
<evidence type="ECO:0000259" key="1">
    <source>
        <dbReference type="Pfam" id="PF00198"/>
    </source>
</evidence>
<dbReference type="AlphaFoldDB" id="F4S864"/>
<dbReference type="VEuPathDB" id="FungiDB:MELLADRAFT_28052"/>
<keyword evidence="3" id="KW-1185">Reference proteome</keyword>
<dbReference type="EMBL" id="GL883163">
    <property type="protein sequence ID" value="EGF99170.1"/>
    <property type="molecule type" value="Genomic_DNA"/>
</dbReference>
<gene>
    <name evidence="2" type="ORF">MELLADRAFT_28052</name>
</gene>
<name>F4S864_MELLP</name>
<reference evidence="3" key="1">
    <citation type="journal article" date="2011" name="Proc. Natl. Acad. Sci. U.S.A.">
        <title>Obligate biotrophy features unraveled by the genomic analysis of rust fungi.</title>
        <authorList>
            <person name="Duplessis S."/>
            <person name="Cuomo C.A."/>
            <person name="Lin Y.-C."/>
            <person name="Aerts A."/>
            <person name="Tisserant E."/>
            <person name="Veneault-Fourrey C."/>
            <person name="Joly D.L."/>
            <person name="Hacquard S."/>
            <person name="Amselem J."/>
            <person name="Cantarel B.L."/>
            <person name="Chiu R."/>
            <person name="Coutinho P.M."/>
            <person name="Feau N."/>
            <person name="Field M."/>
            <person name="Frey P."/>
            <person name="Gelhaye E."/>
            <person name="Goldberg J."/>
            <person name="Grabherr M.G."/>
            <person name="Kodira C.D."/>
            <person name="Kohler A."/>
            <person name="Kuees U."/>
            <person name="Lindquist E.A."/>
            <person name="Lucas S.M."/>
            <person name="Mago R."/>
            <person name="Mauceli E."/>
            <person name="Morin E."/>
            <person name="Murat C."/>
            <person name="Pangilinan J.L."/>
            <person name="Park R."/>
            <person name="Pearson M."/>
            <person name="Quesneville H."/>
            <person name="Rouhier N."/>
            <person name="Sakthikumar S."/>
            <person name="Salamov A.A."/>
            <person name="Schmutz J."/>
            <person name="Selles B."/>
            <person name="Shapiro H."/>
            <person name="Tanguay P."/>
            <person name="Tuskan G.A."/>
            <person name="Henrissat B."/>
            <person name="Van de Peer Y."/>
            <person name="Rouze P."/>
            <person name="Ellis J.G."/>
            <person name="Dodds P.N."/>
            <person name="Schein J.E."/>
            <person name="Zhong S."/>
            <person name="Hamelin R.C."/>
            <person name="Grigoriev I.V."/>
            <person name="Szabo L.J."/>
            <person name="Martin F."/>
        </authorList>
    </citation>
    <scope>NUCLEOTIDE SEQUENCE [LARGE SCALE GENOMIC DNA]</scope>
    <source>
        <strain evidence="3">98AG31 / pathotype 3-4-7</strain>
    </source>
</reference>
<evidence type="ECO:0000313" key="3">
    <source>
        <dbReference type="Proteomes" id="UP000001072"/>
    </source>
</evidence>
<proteinExistence type="predicted"/>
<feature type="domain" description="2-oxoacid dehydrogenase acyltransferase catalytic" evidence="1">
    <location>
        <begin position="1"/>
        <end position="219"/>
    </location>
</feature>
<dbReference type="InterPro" id="IPR001078">
    <property type="entry name" value="2-oxoacid_DH_actylTfrase"/>
</dbReference>
<accession>F4S864</accession>
<dbReference type="InterPro" id="IPR023213">
    <property type="entry name" value="CAT-like_dom_sf"/>
</dbReference>
<dbReference type="HOGENOM" id="CLU_016733_2_0_1"/>
<dbReference type="Proteomes" id="UP000001072">
    <property type="component" value="Unassembled WGS sequence"/>
</dbReference>
<evidence type="ECO:0000313" key="2">
    <source>
        <dbReference type="EMBL" id="EGF99170.1"/>
    </source>
</evidence>
<dbReference type="PANTHER" id="PTHR23151">
    <property type="entry name" value="DIHYDROLIPOAMIDE ACETYL/SUCCINYL-TRANSFERASE-RELATED"/>
    <property type="match status" value="1"/>
</dbReference>